<gene>
    <name evidence="2" type="ORF">SAMN05192564_104376</name>
</gene>
<keyword evidence="3" id="KW-1185">Reference proteome</keyword>
<feature type="compositionally biased region" description="Basic and acidic residues" evidence="1">
    <location>
        <begin position="76"/>
        <end position="99"/>
    </location>
</feature>
<protein>
    <submittedName>
        <fullName evidence="2">Uncharacterized protein</fullName>
    </submittedName>
</protein>
<feature type="compositionally biased region" description="Basic residues" evidence="1">
    <location>
        <begin position="100"/>
        <end position="111"/>
    </location>
</feature>
<reference evidence="3" key="1">
    <citation type="submission" date="2016-10" db="EMBL/GenBank/DDBJ databases">
        <authorList>
            <person name="Varghese N."/>
            <person name="Submissions S."/>
        </authorList>
    </citation>
    <scope>NUCLEOTIDE SEQUENCE [LARGE SCALE GENOMIC DNA]</scope>
    <source>
        <strain evidence="3">LMG 24000</strain>
    </source>
</reference>
<organism evidence="2 3">
    <name type="scientific">Paraburkholderia sartisoli</name>
    <dbReference type="NCBI Taxonomy" id="83784"/>
    <lineage>
        <taxon>Bacteria</taxon>
        <taxon>Pseudomonadati</taxon>
        <taxon>Pseudomonadota</taxon>
        <taxon>Betaproteobacteria</taxon>
        <taxon>Burkholderiales</taxon>
        <taxon>Burkholderiaceae</taxon>
        <taxon>Paraburkholderia</taxon>
    </lineage>
</organism>
<feature type="region of interest" description="Disordered" evidence="1">
    <location>
        <begin position="14"/>
        <end position="125"/>
    </location>
</feature>
<proteinExistence type="predicted"/>
<dbReference type="Proteomes" id="UP000198638">
    <property type="component" value="Unassembled WGS sequence"/>
</dbReference>
<name>A0A1H4FH04_9BURK</name>
<dbReference type="EMBL" id="FNRQ01000004">
    <property type="protein sequence ID" value="SEA96629.1"/>
    <property type="molecule type" value="Genomic_DNA"/>
</dbReference>
<dbReference type="STRING" id="83784.SAMN05192564_104376"/>
<evidence type="ECO:0000313" key="2">
    <source>
        <dbReference type="EMBL" id="SEA96629.1"/>
    </source>
</evidence>
<dbReference type="AlphaFoldDB" id="A0A1H4FH04"/>
<evidence type="ECO:0000313" key="3">
    <source>
        <dbReference type="Proteomes" id="UP000198638"/>
    </source>
</evidence>
<evidence type="ECO:0000256" key="1">
    <source>
        <dbReference type="SAM" id="MobiDB-lite"/>
    </source>
</evidence>
<feature type="compositionally biased region" description="Basic and acidic residues" evidence="1">
    <location>
        <begin position="23"/>
        <end position="55"/>
    </location>
</feature>
<sequence>MVVKVLVVFMAGHRQGRGRSHIRRDPDRGPSRIHRGLDRGPSRIHRGLDLDRSRILPDLGLDPNHTRRDRRPGHHRVPDRIRQGHRPDHPRAQAPDRIRRDHRLLHPRRRAGGVAAGTWIQSPRP</sequence>
<accession>A0A1H4FH04</accession>